<feature type="domain" description="HTH cro/C1-type" evidence="4">
    <location>
        <begin position="7"/>
        <end position="62"/>
    </location>
</feature>
<comment type="caution">
    <text evidence="5">The sequence shown here is derived from an EMBL/GenBank/DDBJ whole genome shotgun (WGS) entry which is preliminary data.</text>
</comment>
<dbReference type="Pfam" id="PF01381">
    <property type="entry name" value="HTH_3"/>
    <property type="match status" value="1"/>
</dbReference>
<keyword evidence="6" id="KW-1185">Reference proteome</keyword>
<dbReference type="InParanoid" id="A0A0J6WXY7"/>
<dbReference type="AlphaFoldDB" id="A0A0J6WXY7"/>
<sequence>MELYERIKKRREELDLSQDELAQKLGYKSRSTIAKIEKGENDITQSKIAAFAQALQTTPSTLMGWDNTEAIQLNKKNERDIQKRLNAILSDMDSDGMAMFNGDEEMDDETKELLKASIENSIRMAKIRAKEKFTPKKHKK</sequence>
<dbReference type="Proteomes" id="UP000036503">
    <property type="component" value="Unassembled WGS sequence"/>
</dbReference>
<dbReference type="SMART" id="SM00530">
    <property type="entry name" value="HTH_XRE"/>
    <property type="match status" value="1"/>
</dbReference>
<dbReference type="GO" id="GO:0003677">
    <property type="term" value="F:DNA binding"/>
    <property type="evidence" value="ECO:0007669"/>
    <property type="project" value="UniProtKB-KW"/>
</dbReference>
<dbReference type="PATRIC" id="fig|1122219.3.peg.3484"/>
<dbReference type="RefSeq" id="WP_048513706.1">
    <property type="nucleotide sequence ID" value="NZ_FUXD01000014.1"/>
</dbReference>
<dbReference type="InterPro" id="IPR010982">
    <property type="entry name" value="Lambda_DNA-bd_dom_sf"/>
</dbReference>
<keyword evidence="2" id="KW-0238">DNA-binding</keyword>
<dbReference type="GO" id="GO:0005829">
    <property type="term" value="C:cytosol"/>
    <property type="evidence" value="ECO:0007669"/>
    <property type="project" value="TreeGrafter"/>
</dbReference>
<evidence type="ECO:0000313" key="5">
    <source>
        <dbReference type="EMBL" id="KMO87088.1"/>
    </source>
</evidence>
<dbReference type="PANTHER" id="PTHR46797">
    <property type="entry name" value="HTH-TYPE TRANSCRIPTIONAL REGULATOR"/>
    <property type="match status" value="1"/>
</dbReference>
<dbReference type="CDD" id="cd00093">
    <property type="entry name" value="HTH_XRE"/>
    <property type="match status" value="1"/>
</dbReference>
<reference evidence="5 6" key="1">
    <citation type="submission" date="2015-06" db="EMBL/GenBank/DDBJ databases">
        <title>Draft genome sequence of beer spoilage bacterium Megasphaera cerevisiae type strain 20462.</title>
        <authorList>
            <person name="Kutumbaka K."/>
            <person name="Pasmowitz J."/>
            <person name="Mategko J."/>
            <person name="Reyes D."/>
            <person name="Friedrich A."/>
            <person name="Han S."/>
            <person name="Martens-Habbena W."/>
            <person name="Neal-McKinney J."/>
            <person name="Janagama H.K."/>
            <person name="Nadala C."/>
            <person name="Samadpour M."/>
        </authorList>
    </citation>
    <scope>NUCLEOTIDE SEQUENCE [LARGE SCALE GENOMIC DNA]</scope>
    <source>
        <strain evidence="5 6">DSM 20462</strain>
    </source>
</reference>
<dbReference type="EMBL" id="LEKT01000010">
    <property type="protein sequence ID" value="KMO87088.1"/>
    <property type="molecule type" value="Genomic_DNA"/>
</dbReference>
<dbReference type="PANTHER" id="PTHR46797:SF23">
    <property type="entry name" value="HTH-TYPE TRANSCRIPTIONAL REGULATOR SUTR"/>
    <property type="match status" value="1"/>
</dbReference>
<name>A0A0J6WXY7_9FIRM</name>
<evidence type="ECO:0000256" key="3">
    <source>
        <dbReference type="ARBA" id="ARBA00023163"/>
    </source>
</evidence>
<keyword evidence="3" id="KW-0804">Transcription</keyword>
<dbReference type="GO" id="GO:0003700">
    <property type="term" value="F:DNA-binding transcription factor activity"/>
    <property type="evidence" value="ECO:0007669"/>
    <property type="project" value="TreeGrafter"/>
</dbReference>
<evidence type="ECO:0000313" key="6">
    <source>
        <dbReference type="Proteomes" id="UP000036503"/>
    </source>
</evidence>
<evidence type="ECO:0000256" key="1">
    <source>
        <dbReference type="ARBA" id="ARBA00023015"/>
    </source>
</evidence>
<keyword evidence="1" id="KW-0805">Transcription regulation</keyword>
<dbReference type="InterPro" id="IPR050807">
    <property type="entry name" value="TransReg_Diox_bact_type"/>
</dbReference>
<dbReference type="SUPFAM" id="SSF47413">
    <property type="entry name" value="lambda repressor-like DNA-binding domains"/>
    <property type="match status" value="1"/>
</dbReference>
<gene>
    <name evidence="5" type="ORF">AB840_04835</name>
</gene>
<dbReference type="Gene3D" id="1.10.260.40">
    <property type="entry name" value="lambda repressor-like DNA-binding domains"/>
    <property type="match status" value="1"/>
</dbReference>
<organism evidence="5 6">
    <name type="scientific">Megasphaera cerevisiae DSM 20462</name>
    <dbReference type="NCBI Taxonomy" id="1122219"/>
    <lineage>
        <taxon>Bacteria</taxon>
        <taxon>Bacillati</taxon>
        <taxon>Bacillota</taxon>
        <taxon>Negativicutes</taxon>
        <taxon>Veillonellales</taxon>
        <taxon>Veillonellaceae</taxon>
        <taxon>Megasphaera</taxon>
    </lineage>
</organism>
<evidence type="ECO:0000256" key="2">
    <source>
        <dbReference type="ARBA" id="ARBA00023125"/>
    </source>
</evidence>
<dbReference type="InterPro" id="IPR001387">
    <property type="entry name" value="Cro/C1-type_HTH"/>
</dbReference>
<dbReference type="OrthoDB" id="1625741at2"/>
<evidence type="ECO:0000259" key="4">
    <source>
        <dbReference type="PROSITE" id="PS50943"/>
    </source>
</evidence>
<dbReference type="STRING" id="39029.BSR42_07250"/>
<proteinExistence type="predicted"/>
<accession>A0A0J6WXY7</accession>
<dbReference type="PROSITE" id="PS50943">
    <property type="entry name" value="HTH_CROC1"/>
    <property type="match status" value="1"/>
</dbReference>
<protein>
    <recommendedName>
        <fullName evidence="4">HTH cro/C1-type domain-containing protein</fullName>
    </recommendedName>
</protein>